<reference evidence="2 3" key="1">
    <citation type="submission" date="2017-08" db="EMBL/GenBank/DDBJ databases">
        <title>Infants hospitalized years apart are colonized by the same room-sourced microbial strains.</title>
        <authorList>
            <person name="Brooks B."/>
            <person name="Olm M.R."/>
            <person name="Firek B.A."/>
            <person name="Baker R."/>
            <person name="Thomas B.C."/>
            <person name="Morowitz M.J."/>
            <person name="Banfield J.F."/>
        </authorList>
    </citation>
    <scope>NUCLEOTIDE SEQUENCE [LARGE SCALE GENOMIC DNA]</scope>
    <source>
        <strain evidence="2">S2_018_000_R2_104</strain>
    </source>
</reference>
<dbReference type="GO" id="GO:0036307">
    <property type="term" value="F:23S rRNA (adenine(2030)-N(6))-methyltransferase activity"/>
    <property type="evidence" value="ECO:0007669"/>
    <property type="project" value="UniProtKB-UniRule"/>
</dbReference>
<dbReference type="PANTHER" id="PTHR37426:SF1">
    <property type="entry name" value="RIBOSOMAL RNA LARGE SUBUNIT METHYLTRANSFERASE J"/>
    <property type="match status" value="1"/>
</dbReference>
<accession>A0A2W4ZLZ8</accession>
<keyword evidence="1 2" id="KW-0808">Transferase</keyword>
<dbReference type="Proteomes" id="UP000249557">
    <property type="component" value="Unassembled WGS sequence"/>
</dbReference>
<sequence length="339" mass="38176">MIASRIFSSVSSPISVRAAAIFCFACAISCSRVGLAGAAGFLSFFFQNIVIPFSLILVKVGLMNYRHIYHAGNFADVMKHLSVVLILDRLRGKETPFFALDAHGGCGFYDLSSEQAQKTGEWQAGIGRFADDTSMPDDFRLYYDLVKRDLPVKAYPGSPTIIARMLRDQDRLVTSELHPEDVQTLRLNLAMHKGVRVQHQDAYECIRAQVPPKEKRGLVLIDPPFEKTDEFETLCRQMEEWKRRFAHGVYVIWYPIKAHLPVGGLKEAARALNLPRTWVCETLLHPREKEGVLNGCGVIVFNAPYMMPERMAALLPYLSEQMKLFDAPHSWLVPDSASA</sequence>
<organism evidence="2 3">
    <name type="scientific">Micavibrio aeruginosavorus</name>
    <dbReference type="NCBI Taxonomy" id="349221"/>
    <lineage>
        <taxon>Bacteria</taxon>
        <taxon>Pseudomonadati</taxon>
        <taxon>Bdellovibrionota</taxon>
        <taxon>Bdellovibrionia</taxon>
        <taxon>Bdellovibrionales</taxon>
        <taxon>Pseudobdellovibrionaceae</taxon>
        <taxon>Micavibrio</taxon>
    </lineage>
</organism>
<proteinExistence type="inferred from homology"/>
<feature type="binding site" evidence="1">
    <location>
        <position position="158"/>
    </location>
    <ligand>
        <name>S-adenosyl-L-methionine</name>
        <dbReference type="ChEBI" id="CHEBI:59789"/>
    </ligand>
</feature>
<feature type="active site" description="Proton acceptor" evidence="1">
    <location>
        <position position="222"/>
    </location>
</feature>
<dbReference type="PANTHER" id="PTHR37426">
    <property type="entry name" value="RIBOSOMAL RNA LARGE SUBUNIT METHYLTRANSFERASE J"/>
    <property type="match status" value="1"/>
</dbReference>
<dbReference type="HAMAP" id="MF_00934">
    <property type="entry name" value="23SrRNA_methyltr_J"/>
    <property type="match status" value="1"/>
</dbReference>
<dbReference type="GO" id="GO:0003723">
    <property type="term" value="F:RNA binding"/>
    <property type="evidence" value="ECO:0007669"/>
    <property type="project" value="UniProtKB-UniRule"/>
</dbReference>
<dbReference type="GO" id="GO:0005829">
    <property type="term" value="C:cytosol"/>
    <property type="evidence" value="ECO:0007669"/>
    <property type="project" value="TreeGrafter"/>
</dbReference>
<keyword evidence="1" id="KW-0698">rRNA processing</keyword>
<feature type="binding site" evidence="1">
    <location>
        <position position="103"/>
    </location>
    <ligand>
        <name>S-adenosyl-L-methionine</name>
        <dbReference type="ChEBI" id="CHEBI:59789"/>
    </ligand>
</feature>
<feature type="binding site" evidence="1">
    <location>
        <position position="176"/>
    </location>
    <ligand>
        <name>S-adenosyl-L-methionine</name>
        <dbReference type="ChEBI" id="CHEBI:59789"/>
    </ligand>
</feature>
<evidence type="ECO:0000256" key="1">
    <source>
        <dbReference type="HAMAP-Rule" id="MF_00934"/>
    </source>
</evidence>
<dbReference type="Gene3D" id="3.40.50.150">
    <property type="entry name" value="Vaccinia Virus protein VP39"/>
    <property type="match status" value="1"/>
</dbReference>
<dbReference type="EC" id="2.1.1.266" evidence="1"/>
<keyword evidence="1" id="KW-0694">RNA-binding</keyword>
<comment type="similarity">
    <text evidence="1">Belongs to the RlmJ family.</text>
</comment>
<feature type="binding site" evidence="1">
    <location>
        <position position="222"/>
    </location>
    <ligand>
        <name>S-adenosyl-L-methionine</name>
        <dbReference type="ChEBI" id="CHEBI:59789"/>
    </ligand>
</feature>
<dbReference type="GO" id="GO:0070475">
    <property type="term" value="P:rRNA base methylation"/>
    <property type="evidence" value="ECO:0007669"/>
    <property type="project" value="UniProtKB-UniRule"/>
</dbReference>
<evidence type="ECO:0000313" key="3">
    <source>
        <dbReference type="Proteomes" id="UP000249557"/>
    </source>
</evidence>
<comment type="caution">
    <text evidence="2">The sequence shown here is derived from an EMBL/GenBank/DDBJ whole genome shotgun (WGS) entry which is preliminary data.</text>
</comment>
<feature type="site" description="Interaction with substrate rRNA" evidence="1">
    <location>
        <position position="65"/>
    </location>
</feature>
<comment type="function">
    <text evidence="1">Specifically methylates the adenine in position 2030 of 23S rRNA.</text>
</comment>
<keyword evidence="1 2" id="KW-0489">Methyltransferase</keyword>
<keyword evidence="1" id="KW-0949">S-adenosyl-L-methionine</keyword>
<dbReference type="Pfam" id="PF04378">
    <property type="entry name" value="RsmJ"/>
    <property type="match status" value="1"/>
</dbReference>
<comment type="catalytic activity">
    <reaction evidence="1">
        <text>adenosine(2030) in 23S rRNA + S-adenosyl-L-methionine = N(6)-methyladenosine(2030) in 23S rRNA + S-adenosyl-L-homocysteine + H(+)</text>
        <dbReference type="Rhea" id="RHEA:43736"/>
        <dbReference type="Rhea" id="RHEA-COMP:10668"/>
        <dbReference type="Rhea" id="RHEA-COMP:10669"/>
        <dbReference type="ChEBI" id="CHEBI:15378"/>
        <dbReference type="ChEBI" id="CHEBI:57856"/>
        <dbReference type="ChEBI" id="CHEBI:59789"/>
        <dbReference type="ChEBI" id="CHEBI:74411"/>
        <dbReference type="ChEBI" id="CHEBI:74449"/>
        <dbReference type="EC" id="2.1.1.266"/>
    </reaction>
</comment>
<dbReference type="EMBL" id="QFNK01000209">
    <property type="protein sequence ID" value="PZO83463.1"/>
    <property type="molecule type" value="Genomic_DNA"/>
</dbReference>
<feature type="binding site" evidence="1">
    <location>
        <position position="80"/>
    </location>
    <ligand>
        <name>S-adenosyl-L-methionine</name>
        <dbReference type="ChEBI" id="CHEBI:59789"/>
    </ligand>
</feature>
<protein>
    <recommendedName>
        <fullName evidence="1">Ribosomal RNA large subunit methyltransferase J</fullName>
        <ecNumber evidence="1">2.1.1.266</ecNumber>
    </recommendedName>
    <alternativeName>
        <fullName evidence="1">23S rRNA (adenine(2030)-N6)-methyltransferase</fullName>
    </alternativeName>
    <alternativeName>
        <fullName evidence="1">23S rRNA m6A2030 methyltransferase</fullName>
    </alternativeName>
</protein>
<gene>
    <name evidence="1" type="primary">rlmJ</name>
    <name evidence="2" type="ORF">DI626_09030</name>
</gene>
<comment type="subunit">
    <text evidence="1">Monomer.</text>
</comment>
<name>A0A2W4ZLZ8_9BACT</name>
<dbReference type="InterPro" id="IPR029063">
    <property type="entry name" value="SAM-dependent_MTases_sf"/>
</dbReference>
<dbReference type="InterPro" id="IPR007473">
    <property type="entry name" value="RlmJ"/>
</dbReference>
<dbReference type="SUPFAM" id="SSF53335">
    <property type="entry name" value="S-adenosyl-L-methionine-dependent methyltransferases"/>
    <property type="match status" value="1"/>
</dbReference>
<dbReference type="AlphaFoldDB" id="A0A2W4ZLZ8"/>
<feature type="binding site" evidence="1">
    <location>
        <begin position="201"/>
        <end position="202"/>
    </location>
    <ligand>
        <name>S-adenosyl-L-methionine</name>
        <dbReference type="ChEBI" id="CHEBI:59789"/>
    </ligand>
</feature>
<evidence type="ECO:0000313" key="2">
    <source>
        <dbReference type="EMBL" id="PZO83463.1"/>
    </source>
</evidence>